<dbReference type="Proteomes" id="UP000612055">
    <property type="component" value="Unassembled WGS sequence"/>
</dbReference>
<comment type="caution">
    <text evidence="1">The sequence shown here is derived from an EMBL/GenBank/DDBJ whole genome shotgun (WGS) entry which is preliminary data.</text>
</comment>
<dbReference type="AlphaFoldDB" id="A0A835YKZ2"/>
<keyword evidence="2" id="KW-1185">Reference proteome</keyword>
<dbReference type="OrthoDB" id="555928at2759"/>
<evidence type="ECO:0000313" key="1">
    <source>
        <dbReference type="EMBL" id="KAG2500480.1"/>
    </source>
</evidence>
<protein>
    <submittedName>
        <fullName evidence="1">Uncharacterized protein</fullName>
    </submittedName>
</protein>
<name>A0A835YKZ2_9CHLO</name>
<evidence type="ECO:0000313" key="2">
    <source>
        <dbReference type="Proteomes" id="UP000612055"/>
    </source>
</evidence>
<dbReference type="EMBL" id="JAEHOE010000004">
    <property type="protein sequence ID" value="KAG2500480.1"/>
    <property type="molecule type" value="Genomic_DNA"/>
</dbReference>
<sequence>MNAIEWRKQQLTTQSARLQDALGMWQGCNTSMGRILRALQSMGIDMEQVENVCVIWKELEAAKTLPYGLTVWRAVPPSAKEPVVDSDAWIPVSATLEGAEAWARSNLTGGKATICKIIISDSYVRALAVGSDPDYEHEAGILLMPHVSFAQRPTAKQQTTASGNVIATFEVRGEQAAGYGM</sequence>
<gene>
    <name evidence="1" type="ORF">HYH03_002045</name>
</gene>
<organism evidence="1 2">
    <name type="scientific">Edaphochlamys debaryana</name>
    <dbReference type="NCBI Taxonomy" id="47281"/>
    <lineage>
        <taxon>Eukaryota</taxon>
        <taxon>Viridiplantae</taxon>
        <taxon>Chlorophyta</taxon>
        <taxon>core chlorophytes</taxon>
        <taxon>Chlorophyceae</taxon>
        <taxon>CS clade</taxon>
        <taxon>Chlamydomonadales</taxon>
        <taxon>Chlamydomonadales incertae sedis</taxon>
        <taxon>Edaphochlamys</taxon>
    </lineage>
</organism>
<accession>A0A835YKZ2</accession>
<proteinExistence type="predicted"/>
<reference evidence="1" key="1">
    <citation type="journal article" date="2020" name="bioRxiv">
        <title>Comparative genomics of Chlamydomonas.</title>
        <authorList>
            <person name="Craig R.J."/>
            <person name="Hasan A.R."/>
            <person name="Ness R.W."/>
            <person name="Keightley P.D."/>
        </authorList>
    </citation>
    <scope>NUCLEOTIDE SEQUENCE</scope>
    <source>
        <strain evidence="1">CCAP 11/70</strain>
    </source>
</reference>